<evidence type="ECO:0000313" key="2">
    <source>
        <dbReference type="EMBL" id="TFF79877.1"/>
    </source>
</evidence>
<accession>A0A5F0KBA8</accession>
<dbReference type="Proteomes" id="UP000297720">
    <property type="component" value="Unassembled WGS sequence"/>
</dbReference>
<reference evidence="2 4" key="1">
    <citation type="submission" date="2018-06" db="EMBL/GenBank/DDBJ databases">
        <title>Occurrence of a novel blaKPC-2- and qnrS2- harbouring IncP6 plasmid from Aeromonas taiwanensis isolates recovered from the river sediments.</title>
        <authorList>
            <person name="Zheng B."/>
            <person name="Yu X."/>
            <person name="Xiao Y."/>
        </authorList>
    </citation>
    <scope>NUCLEOTIDE SEQUENCE [LARGE SCALE GENOMIC DNA]</scope>
    <source>
        <strain evidence="1 3">1713</strain>
        <strain evidence="2 4">198</strain>
    </source>
</reference>
<sequence length="33" mass="3637">MDEILNLNVLLLGPLAKHAELPLLSHNLPAEFT</sequence>
<keyword evidence="3" id="KW-1185">Reference proteome</keyword>
<organism evidence="2 4">
    <name type="scientific">Aeromonas taiwanensis</name>
    <dbReference type="NCBI Taxonomy" id="633417"/>
    <lineage>
        <taxon>Bacteria</taxon>
        <taxon>Pseudomonadati</taxon>
        <taxon>Pseudomonadota</taxon>
        <taxon>Gammaproteobacteria</taxon>
        <taxon>Aeromonadales</taxon>
        <taxon>Aeromonadaceae</taxon>
        <taxon>Aeromonas</taxon>
    </lineage>
</organism>
<dbReference type="EMBL" id="QORL01000021">
    <property type="protein sequence ID" value="TFF75588.1"/>
    <property type="molecule type" value="Genomic_DNA"/>
</dbReference>
<evidence type="ECO:0000313" key="1">
    <source>
        <dbReference type="EMBL" id="TFF75588.1"/>
    </source>
</evidence>
<comment type="caution">
    <text evidence="2">The sequence shown here is derived from an EMBL/GenBank/DDBJ whole genome shotgun (WGS) entry which is preliminary data.</text>
</comment>
<protein>
    <submittedName>
        <fullName evidence="2">Threonine synthase</fullName>
    </submittedName>
</protein>
<evidence type="ECO:0000313" key="4">
    <source>
        <dbReference type="Proteomes" id="UP000297914"/>
    </source>
</evidence>
<gene>
    <name evidence="1" type="ORF">DRM93_10920</name>
    <name evidence="2" type="ORF">DRM94_10920</name>
</gene>
<evidence type="ECO:0000313" key="3">
    <source>
        <dbReference type="Proteomes" id="UP000297720"/>
    </source>
</evidence>
<dbReference type="Proteomes" id="UP000297914">
    <property type="component" value="Unassembled WGS sequence"/>
</dbReference>
<dbReference type="AlphaFoldDB" id="A0A5F0KBA8"/>
<dbReference type="EMBL" id="QORK01000021">
    <property type="protein sequence ID" value="TFF79877.1"/>
    <property type="molecule type" value="Genomic_DNA"/>
</dbReference>
<name>A0A5F0KBA8_9GAMM</name>
<proteinExistence type="predicted"/>